<accession>A0A506PJP7</accession>
<dbReference type="PIRSF" id="PIRSF001589">
    <property type="entry name" value="Asn_synthetase_glu-h"/>
    <property type="match status" value="1"/>
</dbReference>
<dbReference type="Pfam" id="PF13537">
    <property type="entry name" value="GATase_7"/>
    <property type="match status" value="1"/>
</dbReference>
<dbReference type="Gene3D" id="3.60.20.10">
    <property type="entry name" value="Glutamine Phosphoribosylpyrophosphate, subunit 1, domain 1"/>
    <property type="match status" value="1"/>
</dbReference>
<comment type="catalytic activity">
    <reaction evidence="7">
        <text>L-aspartate + L-glutamine + ATP + H2O = L-asparagine + L-glutamate + AMP + diphosphate + H(+)</text>
        <dbReference type="Rhea" id="RHEA:12228"/>
        <dbReference type="ChEBI" id="CHEBI:15377"/>
        <dbReference type="ChEBI" id="CHEBI:15378"/>
        <dbReference type="ChEBI" id="CHEBI:29985"/>
        <dbReference type="ChEBI" id="CHEBI:29991"/>
        <dbReference type="ChEBI" id="CHEBI:30616"/>
        <dbReference type="ChEBI" id="CHEBI:33019"/>
        <dbReference type="ChEBI" id="CHEBI:58048"/>
        <dbReference type="ChEBI" id="CHEBI:58359"/>
        <dbReference type="ChEBI" id="CHEBI:456215"/>
        <dbReference type="EC" id="6.3.5.4"/>
    </reaction>
</comment>
<dbReference type="InterPro" id="IPR051786">
    <property type="entry name" value="ASN_synthetase/amidase"/>
</dbReference>
<feature type="binding site" evidence="9">
    <location>
        <begin position="361"/>
        <end position="362"/>
    </location>
    <ligand>
        <name>ATP</name>
        <dbReference type="ChEBI" id="CHEBI:30616"/>
    </ligand>
</feature>
<keyword evidence="8" id="KW-0028">Amino-acid biosynthesis</keyword>
<keyword evidence="4 9" id="KW-0547">Nucleotide-binding</keyword>
<evidence type="ECO:0000256" key="7">
    <source>
        <dbReference type="ARBA" id="ARBA00048741"/>
    </source>
</evidence>
<keyword evidence="13" id="KW-1185">Reference proteome</keyword>
<feature type="domain" description="Glutamine amidotransferase type-2" evidence="11">
    <location>
        <begin position="2"/>
        <end position="215"/>
    </location>
</feature>
<dbReference type="EC" id="6.3.5.4" evidence="3"/>
<evidence type="ECO:0000256" key="3">
    <source>
        <dbReference type="ARBA" id="ARBA00012737"/>
    </source>
</evidence>
<dbReference type="SUPFAM" id="SSF56235">
    <property type="entry name" value="N-terminal nucleophile aminohydrolases (Ntn hydrolases)"/>
    <property type="match status" value="1"/>
</dbReference>
<comment type="pathway">
    <text evidence="1">Amino-acid biosynthesis; L-asparagine biosynthesis; L-asparagine from L-aspartate (L-Gln route): step 1/1.</text>
</comment>
<keyword evidence="6 8" id="KW-0315">Glutamine amidotransferase</keyword>
<keyword evidence="5 9" id="KW-0067">ATP-binding</keyword>
<name>A0A506PJP7_9FLAO</name>
<evidence type="ECO:0000313" key="12">
    <source>
        <dbReference type="EMBL" id="TPV33849.1"/>
    </source>
</evidence>
<evidence type="ECO:0000256" key="2">
    <source>
        <dbReference type="ARBA" id="ARBA00005752"/>
    </source>
</evidence>
<dbReference type="PROSITE" id="PS51278">
    <property type="entry name" value="GATASE_TYPE_2"/>
    <property type="match status" value="1"/>
</dbReference>
<feature type="binding site" evidence="9">
    <location>
        <position position="288"/>
    </location>
    <ligand>
        <name>ATP</name>
        <dbReference type="ChEBI" id="CHEBI:30616"/>
    </ligand>
</feature>
<dbReference type="RefSeq" id="WP_140989715.1">
    <property type="nucleotide sequence ID" value="NZ_VHIQ01000003.1"/>
</dbReference>
<dbReference type="CDD" id="cd01991">
    <property type="entry name" value="Asn_synthase_B_C"/>
    <property type="match status" value="1"/>
</dbReference>
<proteinExistence type="inferred from homology"/>
<dbReference type="NCBIfam" id="TIGR01536">
    <property type="entry name" value="asn_synth_AEB"/>
    <property type="match status" value="1"/>
</dbReference>
<keyword evidence="8" id="KW-0061">Asparagine biosynthesis</keyword>
<dbReference type="Gene3D" id="3.40.50.620">
    <property type="entry name" value="HUPs"/>
    <property type="match status" value="1"/>
</dbReference>
<dbReference type="OrthoDB" id="9763290at2"/>
<dbReference type="PANTHER" id="PTHR43284:SF1">
    <property type="entry name" value="ASPARAGINE SYNTHETASE"/>
    <property type="match status" value="1"/>
</dbReference>
<dbReference type="InterPro" id="IPR006426">
    <property type="entry name" value="Asn_synth_AEB"/>
</dbReference>
<dbReference type="InterPro" id="IPR017932">
    <property type="entry name" value="GATase_2_dom"/>
</dbReference>
<dbReference type="GO" id="GO:0005524">
    <property type="term" value="F:ATP binding"/>
    <property type="evidence" value="ECO:0007669"/>
    <property type="project" value="UniProtKB-KW"/>
</dbReference>
<evidence type="ECO:0000256" key="10">
    <source>
        <dbReference type="PIRSR" id="PIRSR001589-3"/>
    </source>
</evidence>
<evidence type="ECO:0000256" key="9">
    <source>
        <dbReference type="PIRSR" id="PIRSR001589-2"/>
    </source>
</evidence>
<evidence type="ECO:0000313" key="13">
    <source>
        <dbReference type="Proteomes" id="UP000317332"/>
    </source>
</evidence>
<feature type="binding site" evidence="9">
    <location>
        <position position="99"/>
    </location>
    <ligand>
        <name>L-glutamine</name>
        <dbReference type="ChEBI" id="CHEBI:58359"/>
    </ligand>
</feature>
<dbReference type="Pfam" id="PF00733">
    <property type="entry name" value="Asn_synthase"/>
    <property type="match status" value="1"/>
</dbReference>
<protein>
    <recommendedName>
        <fullName evidence="3">asparagine synthase (glutamine-hydrolyzing)</fullName>
        <ecNumber evidence="3">6.3.5.4</ecNumber>
    </recommendedName>
</protein>
<dbReference type="AlphaFoldDB" id="A0A506PJP7"/>
<evidence type="ECO:0000256" key="4">
    <source>
        <dbReference type="ARBA" id="ARBA00022741"/>
    </source>
</evidence>
<organism evidence="12 13">
    <name type="scientific">Paucihalobacter ruber</name>
    <dbReference type="NCBI Taxonomy" id="2567861"/>
    <lineage>
        <taxon>Bacteria</taxon>
        <taxon>Pseudomonadati</taxon>
        <taxon>Bacteroidota</taxon>
        <taxon>Flavobacteriia</taxon>
        <taxon>Flavobacteriales</taxon>
        <taxon>Flavobacteriaceae</taxon>
        <taxon>Paucihalobacter</taxon>
    </lineage>
</organism>
<keyword evidence="12" id="KW-0436">Ligase</keyword>
<feature type="active site" description="For GATase activity" evidence="8">
    <location>
        <position position="2"/>
    </location>
</feature>
<comment type="caution">
    <text evidence="12">The sequence shown here is derived from an EMBL/GenBank/DDBJ whole genome shotgun (WGS) entry which is preliminary data.</text>
</comment>
<evidence type="ECO:0000259" key="11">
    <source>
        <dbReference type="PROSITE" id="PS51278"/>
    </source>
</evidence>
<dbReference type="EMBL" id="VHIQ01000003">
    <property type="protein sequence ID" value="TPV33849.1"/>
    <property type="molecule type" value="Genomic_DNA"/>
</dbReference>
<dbReference type="SUPFAM" id="SSF52402">
    <property type="entry name" value="Adenine nucleotide alpha hydrolases-like"/>
    <property type="match status" value="1"/>
</dbReference>
<dbReference type="GO" id="GO:0006529">
    <property type="term" value="P:asparagine biosynthetic process"/>
    <property type="evidence" value="ECO:0007669"/>
    <property type="project" value="UniProtKB-KW"/>
</dbReference>
<dbReference type="GO" id="GO:0004066">
    <property type="term" value="F:asparagine synthase (glutamine-hydrolyzing) activity"/>
    <property type="evidence" value="ECO:0007669"/>
    <property type="project" value="UniProtKB-EC"/>
</dbReference>
<dbReference type="Proteomes" id="UP000317332">
    <property type="component" value="Unassembled WGS sequence"/>
</dbReference>
<gene>
    <name evidence="12" type="primary">asnB</name>
    <name evidence="12" type="ORF">FJ651_06735</name>
</gene>
<dbReference type="PANTHER" id="PTHR43284">
    <property type="entry name" value="ASPARAGINE SYNTHETASE (GLUTAMINE-HYDROLYZING)"/>
    <property type="match status" value="1"/>
</dbReference>
<comment type="similarity">
    <text evidence="2">Belongs to the asparagine synthetase family.</text>
</comment>
<evidence type="ECO:0000256" key="8">
    <source>
        <dbReference type="PIRSR" id="PIRSR001589-1"/>
    </source>
</evidence>
<sequence length="614" mass="70535">MCGFLAEYTYTNIQLSNKASFLELLILSKHRGPNNLGYLKGDNYQLGFNRLAIRDTSSKGSQPMLSPSGRYHLLFNGEIYNHNELINNFQLFNLVSTSDTEVIVHLLDKVGFKKTVQSLNGMFAIVVIDTVAQTLLMARDFAGIKPLFYGVSKKGMVAASQFNQVFNHHYFKDNLMLQKEVIMDYFGMGYMQAPNTVFKDIKQVQPGTYIEVSNTGTINISDFKSFGFNKSTGQEFEIDILKQTLKKSVSSQLVSDVPLATFLSGGIDSPLITALAHQTKHDLTAFTIKVEDSKLDESVSASNFATKLNIRHEVHAVNQVDLLKVVDNHFDFLHEPFGDYSSIPTFLITKLASQNFTVMLSGDGGDELFFGYPRMMDIYKKRHWFKIPFASRKPLIRLLNKIGIINTWAPFHHQNLEDWIQSKHCYIDFNRLKRMLPNAQFSHGAKNLYKLPNKLSAKKLLLWLRYNEFYAHLQRVLIKVDRMSMANSVEVRVPFLDKQVIEEALNYVPKHFEKSEHLKKPLKDLLKEFNEAHLENNQKKGFSVPINNWLLNELREDLKTVVFNIPIYGSSFINSSEIKDFVTEFLDGTHQNGWGVWHIYAWQKWAIKNNLLQD</sequence>
<dbReference type="InterPro" id="IPR014729">
    <property type="entry name" value="Rossmann-like_a/b/a_fold"/>
</dbReference>
<dbReference type="InterPro" id="IPR001962">
    <property type="entry name" value="Asn_synthase"/>
</dbReference>
<feature type="site" description="Important for beta-aspartyl-AMP intermediate formation" evidence="10">
    <location>
        <position position="363"/>
    </location>
</feature>
<dbReference type="InterPro" id="IPR033738">
    <property type="entry name" value="AsnB_N"/>
</dbReference>
<dbReference type="CDD" id="cd00712">
    <property type="entry name" value="AsnB"/>
    <property type="match status" value="1"/>
</dbReference>
<evidence type="ECO:0000256" key="5">
    <source>
        <dbReference type="ARBA" id="ARBA00022840"/>
    </source>
</evidence>
<evidence type="ECO:0000256" key="6">
    <source>
        <dbReference type="ARBA" id="ARBA00022962"/>
    </source>
</evidence>
<dbReference type="InterPro" id="IPR029055">
    <property type="entry name" value="Ntn_hydrolases_N"/>
</dbReference>
<evidence type="ECO:0000256" key="1">
    <source>
        <dbReference type="ARBA" id="ARBA00005187"/>
    </source>
</evidence>
<reference evidence="12 13" key="1">
    <citation type="submission" date="2019-06" db="EMBL/GenBank/DDBJ databases">
        <title>Flavobacteriaceae Paucihalobacterium erythroidium CWB-1, complete genome.</title>
        <authorList>
            <person name="Wu S."/>
        </authorList>
    </citation>
    <scope>NUCLEOTIDE SEQUENCE [LARGE SCALE GENOMIC DNA]</scope>
    <source>
        <strain evidence="12 13">CWB-1</strain>
    </source>
</reference>